<dbReference type="InterPro" id="IPR045538">
    <property type="entry name" value="CIS_TMP"/>
</dbReference>
<dbReference type="EMBL" id="LR134441">
    <property type="protein sequence ID" value="VEH98933.1"/>
    <property type="molecule type" value="Genomic_DNA"/>
</dbReference>
<dbReference type="EMBL" id="JPEP01000002">
    <property type="protein sequence ID" value="KEY19075.1"/>
    <property type="molecule type" value="Genomic_DNA"/>
</dbReference>
<dbReference type="Pfam" id="PF19268">
    <property type="entry name" value="CIS_TMP"/>
    <property type="match status" value="1"/>
</dbReference>
<evidence type="ECO:0000313" key="2">
    <source>
        <dbReference type="EMBL" id="VEH98933.1"/>
    </source>
</evidence>
<reference evidence="2 4" key="2">
    <citation type="submission" date="2018-12" db="EMBL/GenBank/DDBJ databases">
        <authorList>
            <consortium name="Pathogen Informatics"/>
        </authorList>
    </citation>
    <scope>NUCLEOTIDE SEQUENCE [LARGE SCALE GENOMIC DNA]</scope>
    <source>
        <strain evidence="2 4">NCTC13489</strain>
    </source>
</reference>
<organism evidence="2 4">
    <name type="scientific">Kaistella antarctica</name>
    <dbReference type="NCBI Taxonomy" id="266748"/>
    <lineage>
        <taxon>Bacteria</taxon>
        <taxon>Pseudomonadati</taxon>
        <taxon>Bacteroidota</taxon>
        <taxon>Flavobacteriia</taxon>
        <taxon>Flavobacteriales</taxon>
        <taxon>Weeksellaceae</taxon>
        <taxon>Chryseobacterium group</taxon>
        <taxon>Kaistella</taxon>
    </lineage>
</organism>
<proteinExistence type="predicted"/>
<dbReference type="AlphaFoldDB" id="A0A448NQL3"/>
<reference evidence="1 3" key="1">
    <citation type="submission" date="2014-07" db="EMBL/GenBank/DDBJ databases">
        <authorList>
            <person name="Pisani N.G."/>
            <person name="Newman J.D."/>
        </authorList>
    </citation>
    <scope>NUCLEOTIDE SEQUENCE [LARGE SCALE GENOMIC DNA]</scope>
    <source>
        <strain evidence="1 3">LMG 24720</strain>
    </source>
</reference>
<gene>
    <name evidence="1" type="ORF">HY04_11620</name>
    <name evidence="2" type="ORF">NCTC13489_01248</name>
</gene>
<dbReference type="OrthoDB" id="1488184at2"/>
<evidence type="ECO:0000313" key="4">
    <source>
        <dbReference type="Proteomes" id="UP000270036"/>
    </source>
</evidence>
<dbReference type="STRING" id="266748.HY04_11620"/>
<protein>
    <submittedName>
        <fullName evidence="2">Uncharacterized protein</fullName>
    </submittedName>
</protein>
<name>A0A448NQL3_9FLAO</name>
<dbReference type="RefSeq" id="WP_034719887.1">
    <property type="nucleotide sequence ID" value="NZ_FOIX01000004.1"/>
</dbReference>
<accession>A0A448NQL3</accession>
<evidence type="ECO:0000313" key="3">
    <source>
        <dbReference type="Proteomes" id="UP000028349"/>
    </source>
</evidence>
<dbReference type="Proteomes" id="UP000028349">
    <property type="component" value="Unassembled WGS sequence"/>
</dbReference>
<dbReference type="Proteomes" id="UP000270036">
    <property type="component" value="Chromosome"/>
</dbReference>
<sequence>METSNNNFPVPLPNCGIIFLHFYFTQFFEEQGLLLNKEFKNSNSKIKAIQLLLYLATSQVDFKDDFELSFFKILVEIPNDDLITFPKPLTEREITDCRVVLQSLIEHWSVLKKTSIETLQIQFLQRKGLVMFEDESIKVHLEQSGLDILLTYFPFDYSLVKFEWLKKLLRTSI</sequence>
<evidence type="ECO:0000313" key="1">
    <source>
        <dbReference type="EMBL" id="KEY19075.1"/>
    </source>
</evidence>
<dbReference type="KEGG" id="cant:NCTC13489_01248"/>
<keyword evidence="3" id="KW-1185">Reference proteome</keyword>